<comment type="caution">
    <text evidence="2">The sequence shown here is derived from an EMBL/GenBank/DDBJ whole genome shotgun (WGS) entry which is preliminary data.</text>
</comment>
<dbReference type="RefSeq" id="WP_160659296.1">
    <property type="nucleotide sequence ID" value="NZ_JRMP02000004.1"/>
</dbReference>
<dbReference type="AlphaFoldDB" id="A0A6B0HMQ7"/>
<protein>
    <submittedName>
        <fullName evidence="2">Uncharacterized protein</fullName>
    </submittedName>
</protein>
<feature type="transmembrane region" description="Helical" evidence="1">
    <location>
        <begin position="6"/>
        <end position="24"/>
    </location>
</feature>
<sequence length="50" mass="6014">MLKVFLVLFCSAFLASLLMFYYFYRYLILDSLFSWQESSTPPPFITSFRI</sequence>
<keyword evidence="1" id="KW-0812">Transmembrane</keyword>
<proteinExistence type="predicted"/>
<keyword evidence="1" id="KW-1133">Transmembrane helix</keyword>
<dbReference type="EMBL" id="QBIU01000001">
    <property type="protein sequence ID" value="MWV69279.1"/>
    <property type="molecule type" value="Genomic_DNA"/>
</dbReference>
<evidence type="ECO:0000256" key="1">
    <source>
        <dbReference type="SAM" id="Phobius"/>
    </source>
</evidence>
<reference evidence="2 3" key="1">
    <citation type="submission" date="2019-12" db="EMBL/GenBank/DDBJ databases">
        <title>Multi-Generational Helicobacter saguini Isolates.</title>
        <authorList>
            <person name="Mannion A."/>
            <person name="Shen Z."/>
            <person name="Fox J.G."/>
        </authorList>
    </citation>
    <scope>NUCLEOTIDE SEQUENCE [LARGE SCALE GENOMIC DNA]</scope>
    <source>
        <strain evidence="3">16-048 (F4)</strain>
    </source>
</reference>
<accession>A0A6B0HMQ7</accession>
<gene>
    <name evidence="2" type="ORF">DCO61_04455</name>
</gene>
<name>A0A6B0HMQ7_9HELI</name>
<organism evidence="2 3">
    <name type="scientific">Helicobacter saguini</name>
    <dbReference type="NCBI Taxonomy" id="1548018"/>
    <lineage>
        <taxon>Bacteria</taxon>
        <taxon>Pseudomonadati</taxon>
        <taxon>Campylobacterota</taxon>
        <taxon>Epsilonproteobacteria</taxon>
        <taxon>Campylobacterales</taxon>
        <taxon>Helicobacteraceae</taxon>
        <taxon>Helicobacter</taxon>
    </lineage>
</organism>
<dbReference type="Proteomes" id="UP000477070">
    <property type="component" value="Unassembled WGS sequence"/>
</dbReference>
<keyword evidence="1" id="KW-0472">Membrane</keyword>
<evidence type="ECO:0000313" key="2">
    <source>
        <dbReference type="EMBL" id="MWV69279.1"/>
    </source>
</evidence>
<evidence type="ECO:0000313" key="3">
    <source>
        <dbReference type="Proteomes" id="UP000477070"/>
    </source>
</evidence>